<dbReference type="eggNOG" id="COG0657">
    <property type="taxonomic scope" value="Bacteria"/>
</dbReference>
<feature type="active site" evidence="3">
    <location>
        <position position="181"/>
    </location>
</feature>
<organism evidence="5 6">
    <name type="scientific">Companilactobacillus versmoldensis DSM 14857 = KCTC 3814</name>
    <dbReference type="NCBI Taxonomy" id="1423815"/>
    <lineage>
        <taxon>Bacteria</taxon>
        <taxon>Bacillati</taxon>
        <taxon>Bacillota</taxon>
        <taxon>Bacilli</taxon>
        <taxon>Lactobacillales</taxon>
        <taxon>Lactobacillaceae</taxon>
        <taxon>Companilactobacillus</taxon>
    </lineage>
</organism>
<dbReference type="Pfam" id="PF07859">
    <property type="entry name" value="Abhydrolase_3"/>
    <property type="match status" value="1"/>
</dbReference>
<protein>
    <submittedName>
        <fullName evidence="5">Esterase lipase</fullName>
    </submittedName>
</protein>
<reference evidence="5 6" key="1">
    <citation type="journal article" date="2015" name="Genome Announc.">
        <title>Expanding the biotechnology potential of lactobacilli through comparative genomics of 213 strains and associated genera.</title>
        <authorList>
            <person name="Sun Z."/>
            <person name="Harris H.M."/>
            <person name="McCann A."/>
            <person name="Guo C."/>
            <person name="Argimon S."/>
            <person name="Zhang W."/>
            <person name="Yang X."/>
            <person name="Jeffery I.B."/>
            <person name="Cooney J.C."/>
            <person name="Kagawa T.F."/>
            <person name="Liu W."/>
            <person name="Song Y."/>
            <person name="Salvetti E."/>
            <person name="Wrobel A."/>
            <person name="Rasinkangas P."/>
            <person name="Parkhill J."/>
            <person name="Rea M.C."/>
            <person name="O'Sullivan O."/>
            <person name="Ritari J."/>
            <person name="Douillard F.P."/>
            <person name="Paul Ross R."/>
            <person name="Yang R."/>
            <person name="Briner A.E."/>
            <person name="Felis G.E."/>
            <person name="de Vos W.M."/>
            <person name="Barrangou R."/>
            <person name="Klaenhammer T.R."/>
            <person name="Caufield P.W."/>
            <person name="Cui Y."/>
            <person name="Zhang H."/>
            <person name="O'Toole P.W."/>
        </authorList>
    </citation>
    <scope>NUCLEOTIDE SEQUENCE [LARGE SCALE GENOMIC DNA]</scope>
    <source>
        <strain evidence="5 6">DSM 14857</strain>
    </source>
</reference>
<dbReference type="GO" id="GO:0016787">
    <property type="term" value="F:hydrolase activity"/>
    <property type="evidence" value="ECO:0007669"/>
    <property type="project" value="UniProtKB-KW"/>
</dbReference>
<evidence type="ECO:0000256" key="2">
    <source>
        <dbReference type="ARBA" id="ARBA00022801"/>
    </source>
</evidence>
<comment type="similarity">
    <text evidence="1">Belongs to the 'GDXG' lipolytic enzyme family.</text>
</comment>
<sequence>MLANDYALELHRLQQVGPVDIPHIDGVKMIVKDRLDPHTYDPIILNHLKKLVDDPTITDDLFELRSGDKPEFNEADYPNVKIEHYMSTEMSQAVPYLKIFSREATDQKALIYMHGGAYYAGSANETLEPLTRLAQEFSGIIYSVDYRLCPENPYPASVLDCLSVVLMASRNHEELILAGDSAGASIALGVSQLAQQLGVSKITNHLLFYPTVIHGSNLLGPILDDKKVPIRPDERPVLHANYQQFRQLDRIMTKYYTSGENVDLTSPIISPLYADPTWFKKVTILIGEFDPFRFQAEAFAQEVGTACGEVNFIRYGGLGHAFLNFLGQVAASEDSIREAGLHL</sequence>
<keyword evidence="2" id="KW-0378">Hydrolase</keyword>
<dbReference type="EMBL" id="AZFA01000002">
    <property type="protein sequence ID" value="KRL68208.1"/>
    <property type="molecule type" value="Genomic_DNA"/>
</dbReference>
<dbReference type="InterPro" id="IPR033140">
    <property type="entry name" value="Lipase_GDXG_put_SER_AS"/>
</dbReference>
<accession>A0A0R1SGC8</accession>
<dbReference type="OrthoDB" id="9815425at2"/>
<evidence type="ECO:0000313" key="6">
    <source>
        <dbReference type="Proteomes" id="UP000051647"/>
    </source>
</evidence>
<dbReference type="PATRIC" id="fig|1423815.3.peg.970"/>
<evidence type="ECO:0000259" key="4">
    <source>
        <dbReference type="Pfam" id="PF07859"/>
    </source>
</evidence>
<evidence type="ECO:0000256" key="3">
    <source>
        <dbReference type="PROSITE-ProRule" id="PRU10038"/>
    </source>
</evidence>
<dbReference type="PANTHER" id="PTHR48081:SF8">
    <property type="entry name" value="ALPHA_BETA HYDROLASE FOLD-3 DOMAIN-CONTAINING PROTEIN-RELATED"/>
    <property type="match status" value="1"/>
</dbReference>
<evidence type="ECO:0000313" key="5">
    <source>
        <dbReference type="EMBL" id="KRL68208.1"/>
    </source>
</evidence>
<dbReference type="PANTHER" id="PTHR48081">
    <property type="entry name" value="AB HYDROLASE SUPERFAMILY PROTEIN C4A8.06C"/>
    <property type="match status" value="1"/>
</dbReference>
<dbReference type="PROSITE" id="PS01174">
    <property type="entry name" value="LIPASE_GDXG_SER"/>
    <property type="match status" value="1"/>
</dbReference>
<evidence type="ECO:0000256" key="1">
    <source>
        <dbReference type="ARBA" id="ARBA00010515"/>
    </source>
</evidence>
<dbReference type="InterPro" id="IPR050300">
    <property type="entry name" value="GDXG_lipolytic_enzyme"/>
</dbReference>
<proteinExistence type="inferred from homology"/>
<dbReference type="InterPro" id="IPR013094">
    <property type="entry name" value="AB_hydrolase_3"/>
</dbReference>
<dbReference type="Gene3D" id="3.40.50.1820">
    <property type="entry name" value="alpha/beta hydrolase"/>
    <property type="match status" value="1"/>
</dbReference>
<dbReference type="Proteomes" id="UP000051647">
    <property type="component" value="Unassembled WGS sequence"/>
</dbReference>
<dbReference type="SUPFAM" id="SSF53474">
    <property type="entry name" value="alpha/beta-Hydrolases"/>
    <property type="match status" value="1"/>
</dbReference>
<dbReference type="InterPro" id="IPR029058">
    <property type="entry name" value="AB_hydrolase_fold"/>
</dbReference>
<comment type="caution">
    <text evidence="5">The sequence shown here is derived from an EMBL/GenBank/DDBJ whole genome shotgun (WGS) entry which is preliminary data.</text>
</comment>
<feature type="domain" description="Alpha/beta hydrolase fold-3" evidence="4">
    <location>
        <begin position="110"/>
        <end position="323"/>
    </location>
</feature>
<keyword evidence="6" id="KW-1185">Reference proteome</keyword>
<name>A0A0R1SGC8_9LACO</name>
<dbReference type="AlphaFoldDB" id="A0A0R1SGC8"/>
<gene>
    <name evidence="5" type="ORF">FC27_GL000950</name>
</gene>
<dbReference type="STRING" id="1423815.FC27_GL000950"/>